<gene>
    <name evidence="3" type="ORF">JZM24_09205</name>
</gene>
<evidence type="ECO:0000313" key="3">
    <source>
        <dbReference type="EMBL" id="MBT9432258.1"/>
    </source>
</evidence>
<protein>
    <recommendedName>
        <fullName evidence="2">Surface presentation of antigen domain-containing protein</fullName>
    </recommendedName>
</protein>
<dbReference type="Proteomes" id="UP000811282">
    <property type="component" value="Unassembled WGS sequence"/>
</dbReference>
<name>A0ABS5YBE6_9GAMM</name>
<evidence type="ECO:0000256" key="1">
    <source>
        <dbReference type="SAM" id="MobiDB-lite"/>
    </source>
</evidence>
<comment type="caution">
    <text evidence="3">The sequence shown here is derived from an EMBL/GenBank/DDBJ whole genome shotgun (WGS) entry which is preliminary data.</text>
</comment>
<dbReference type="InterPro" id="IPR056746">
    <property type="entry name" value="SPAN_dom"/>
</dbReference>
<feature type="region of interest" description="Disordered" evidence="1">
    <location>
        <begin position="267"/>
        <end position="291"/>
    </location>
</feature>
<accession>A0ABS5YBE6</accession>
<reference evidence="3 4" key="1">
    <citation type="journal article" date="2021" name="Genome Biol. Evol.">
        <title>The evolution of interdependence in a four-way mealybug symbiosis.</title>
        <authorList>
            <person name="Garber A.I."/>
            <person name="Kupper M."/>
            <person name="Laetsch D.R."/>
            <person name="Weldon S.R."/>
            <person name="Ladinsky M.S."/>
            <person name="Bjorkman P.J."/>
            <person name="McCutcheon J.P."/>
        </authorList>
    </citation>
    <scope>NUCLEOTIDE SEQUENCE [LARGE SCALE GENOMIC DNA]</scope>
    <source>
        <strain evidence="3">SOD</strain>
    </source>
</reference>
<feature type="region of interest" description="Disordered" evidence="1">
    <location>
        <begin position="1"/>
        <end position="45"/>
    </location>
</feature>
<dbReference type="RefSeq" id="WP_215669426.1">
    <property type="nucleotide sequence ID" value="NZ_JAFJYC010000001.1"/>
</dbReference>
<feature type="region of interest" description="Disordered" evidence="1">
    <location>
        <begin position="65"/>
        <end position="203"/>
    </location>
</feature>
<feature type="compositionally biased region" description="Polar residues" evidence="1">
    <location>
        <begin position="66"/>
        <end position="75"/>
    </location>
</feature>
<feature type="domain" description="Surface presentation of antigen" evidence="2">
    <location>
        <begin position="208"/>
        <end position="289"/>
    </location>
</feature>
<evidence type="ECO:0000259" key="2">
    <source>
        <dbReference type="Pfam" id="PF02510"/>
    </source>
</evidence>
<feature type="compositionally biased region" description="Low complexity" evidence="1">
    <location>
        <begin position="130"/>
        <end position="147"/>
    </location>
</feature>
<organism evidence="3 4">
    <name type="scientific">Candidatus Sodalis endolongispinus</name>
    <dbReference type="NCBI Taxonomy" id="2812662"/>
    <lineage>
        <taxon>Bacteria</taxon>
        <taxon>Pseudomonadati</taxon>
        <taxon>Pseudomonadota</taxon>
        <taxon>Gammaproteobacteria</taxon>
        <taxon>Enterobacterales</taxon>
        <taxon>Bruguierivoracaceae</taxon>
        <taxon>Sodalis</taxon>
    </lineage>
</organism>
<feature type="compositionally biased region" description="Basic and acidic residues" evidence="1">
    <location>
        <begin position="32"/>
        <end position="42"/>
    </location>
</feature>
<dbReference type="Pfam" id="PF02510">
    <property type="entry name" value="SPAN"/>
    <property type="match status" value="1"/>
</dbReference>
<dbReference type="EMBL" id="JAFJYC010000001">
    <property type="protein sequence ID" value="MBT9432258.1"/>
    <property type="molecule type" value="Genomic_DNA"/>
</dbReference>
<sequence>MSAKAELTAPVSMPSGVTAPDDDNIANWSPQDKNKKETRRAASPEALPYSLQLLIDQIRPDLQLNRGGTAQTKAQKGQVKATGDDGIGRGKTATRHAESQPAELTARAATLGRSGAGRNAEATQPDTSREAAVATAAAALSSSGQTTPSDKNHRQSTATDIQTTQPQGHSATTPPANTHQQQVATPASQPKSTQPPLAKTQTEAPDNALSMEYRFQGWSGNHSVKLSASPRPLQESVLTLQPSSLQVGQVMNREMEHWQGNITMVVMPTDEDEGQQQQQRHSDEQPDPEAQ</sequence>
<keyword evidence="4" id="KW-1185">Reference proteome</keyword>
<feature type="compositionally biased region" description="Polar residues" evidence="1">
    <location>
        <begin position="155"/>
        <end position="203"/>
    </location>
</feature>
<evidence type="ECO:0000313" key="4">
    <source>
        <dbReference type="Proteomes" id="UP000811282"/>
    </source>
</evidence>
<proteinExistence type="predicted"/>